<evidence type="ECO:0000313" key="4">
    <source>
        <dbReference type="Proteomes" id="UP000799291"/>
    </source>
</evidence>
<evidence type="ECO:0000313" key="3">
    <source>
        <dbReference type="EMBL" id="KAF2684746.1"/>
    </source>
</evidence>
<organism evidence="3 4">
    <name type="scientific">Lentithecium fluviatile CBS 122367</name>
    <dbReference type="NCBI Taxonomy" id="1168545"/>
    <lineage>
        <taxon>Eukaryota</taxon>
        <taxon>Fungi</taxon>
        <taxon>Dikarya</taxon>
        <taxon>Ascomycota</taxon>
        <taxon>Pezizomycotina</taxon>
        <taxon>Dothideomycetes</taxon>
        <taxon>Pleosporomycetidae</taxon>
        <taxon>Pleosporales</taxon>
        <taxon>Massarineae</taxon>
        <taxon>Lentitheciaceae</taxon>
        <taxon>Lentithecium</taxon>
    </lineage>
</organism>
<name>A0A6G1J2J9_9PLEO</name>
<protein>
    <submittedName>
        <fullName evidence="3">Uncharacterized protein</fullName>
    </submittedName>
</protein>
<keyword evidence="1" id="KW-0175">Coiled coil</keyword>
<feature type="transmembrane region" description="Helical" evidence="2">
    <location>
        <begin position="508"/>
        <end position="527"/>
    </location>
</feature>
<accession>A0A6G1J2J9</accession>
<feature type="coiled-coil region" evidence="1">
    <location>
        <begin position="423"/>
        <end position="457"/>
    </location>
</feature>
<dbReference type="Proteomes" id="UP000799291">
    <property type="component" value="Unassembled WGS sequence"/>
</dbReference>
<keyword evidence="2" id="KW-0472">Membrane</keyword>
<feature type="transmembrane region" description="Helical" evidence="2">
    <location>
        <begin position="547"/>
        <end position="565"/>
    </location>
</feature>
<dbReference type="OrthoDB" id="5428055at2759"/>
<feature type="transmembrane region" description="Helical" evidence="2">
    <location>
        <begin position="476"/>
        <end position="496"/>
    </location>
</feature>
<proteinExistence type="predicted"/>
<dbReference type="EMBL" id="MU005580">
    <property type="protein sequence ID" value="KAF2684746.1"/>
    <property type="molecule type" value="Genomic_DNA"/>
</dbReference>
<keyword evidence="4" id="KW-1185">Reference proteome</keyword>
<gene>
    <name evidence="3" type="ORF">K458DRAFT_487060</name>
</gene>
<sequence length="592" mass="68142">MNQQRNIIRSLGCLTKKWGPAFFEDRNPPETPFLEGIRSDVETYSGNELREFLEVNREIPLRHIEDVMRFCQRAVLPSNDTYAQRNAWLDDREWNPNSAVAGATPKECFRQYSSPLTAAKLCEHLKQKRFNHGRMPDAHRRLIYIADIDSDYVMALVNTVDWLQVPTLRDAIWKHITLQTSLRLKIPAIGRDMFQMELHMPQYALRTHFPSQPDTMNSKCRKWRDLAFLIHDFPGSQQEGCLCLYEAHFAVALCGTDERRWTAYCFEDSAFDSDRELNESDFCYSTINADPIASDGVTDGNRPLWDPREYFLAILRIRIDQIRNEWICTVRTIESIVHEYTDGDLSFPKASGPNMRDNEAMIQMFEWTHKALRLVQKLLEALKKTNAVWKKFTSPNGDVCYFSDFEQASPRGREHVRRCFSNINEAFEGLEGIQQRVEDLKKRLKSLEHQCQTSAQVLQLRLSFETSKASQSNGSVAEIMISAVSPIGIVSTFFAMPQRILYFKRNTVSFIVSVIVVTAVLQLLLIFRGIGSRQGVWRKWIVTSRHFLQGYVSGITVFLSGWYYANILRSSIGPSPRPGDSAELGDMSLTEL</sequence>
<reference evidence="3" key="1">
    <citation type="journal article" date="2020" name="Stud. Mycol.">
        <title>101 Dothideomycetes genomes: a test case for predicting lifestyles and emergence of pathogens.</title>
        <authorList>
            <person name="Haridas S."/>
            <person name="Albert R."/>
            <person name="Binder M."/>
            <person name="Bloem J."/>
            <person name="Labutti K."/>
            <person name="Salamov A."/>
            <person name="Andreopoulos B."/>
            <person name="Baker S."/>
            <person name="Barry K."/>
            <person name="Bills G."/>
            <person name="Bluhm B."/>
            <person name="Cannon C."/>
            <person name="Castanera R."/>
            <person name="Culley D."/>
            <person name="Daum C."/>
            <person name="Ezra D."/>
            <person name="Gonzalez J."/>
            <person name="Henrissat B."/>
            <person name="Kuo A."/>
            <person name="Liang C."/>
            <person name="Lipzen A."/>
            <person name="Lutzoni F."/>
            <person name="Magnuson J."/>
            <person name="Mondo S."/>
            <person name="Nolan M."/>
            <person name="Ohm R."/>
            <person name="Pangilinan J."/>
            <person name="Park H.-J."/>
            <person name="Ramirez L."/>
            <person name="Alfaro M."/>
            <person name="Sun H."/>
            <person name="Tritt A."/>
            <person name="Yoshinaga Y."/>
            <person name="Zwiers L.-H."/>
            <person name="Turgeon B."/>
            <person name="Goodwin S."/>
            <person name="Spatafora J."/>
            <person name="Crous P."/>
            <person name="Grigoriev I."/>
        </authorList>
    </citation>
    <scope>NUCLEOTIDE SEQUENCE</scope>
    <source>
        <strain evidence="3">CBS 122367</strain>
    </source>
</reference>
<evidence type="ECO:0000256" key="1">
    <source>
        <dbReference type="SAM" id="Coils"/>
    </source>
</evidence>
<evidence type="ECO:0000256" key="2">
    <source>
        <dbReference type="SAM" id="Phobius"/>
    </source>
</evidence>
<keyword evidence="2" id="KW-0812">Transmembrane</keyword>
<dbReference type="AlphaFoldDB" id="A0A6G1J2J9"/>
<keyword evidence="2" id="KW-1133">Transmembrane helix</keyword>